<dbReference type="PANTHER" id="PTHR39441">
    <property type="entry name" value="DUF2252 DOMAIN-CONTAINING PROTEIN"/>
    <property type="match status" value="1"/>
</dbReference>
<reference evidence="1 2" key="1">
    <citation type="submission" date="2017-09" db="EMBL/GenBank/DDBJ databases">
        <authorList>
            <person name="Ehlers B."/>
            <person name="Leendertz F.H."/>
        </authorList>
    </citation>
    <scope>NUCLEOTIDE SEQUENCE [LARGE SCALE GENOMIC DNA]</scope>
    <source>
        <strain evidence="1 2">USBA 140</strain>
    </source>
</reference>
<sequence>MVRTTVAAADPETRRLRLIAAELEAVDGTPPGPEAPLSKHQKMARSPFRFFRGSAQLFYADLAMGTVVMPEALAAAPLTRVQGDCHFANFGFLTEEGSHGDAVIWCPNDYDDACVGRAGWDLLRFSVSLFLAAEHAVGLCRGSYALDDPDDDVPAGIAPSAADARAAVLAFAAAYGATCAATATDPDERDRAVRGFDKDHALGKAERKARKRTAGGKDFAEKSTLAKATEMRDGALRFRIAPGRYDPLPDDEAAAVAAAFRPYVDDAVLDVVRRVGAGTGSVDVDRFYLLVGPGADEPERLYLNHIVEVKRQRRAAPLRHFPDIDPANRLDSAHLTVDCQRLMQRRPDIVLDEAEWRGHHWLVRSRHHARVSLDPDDLICKHPDRFIAEYAAACGDALALAHARGDRRSVDFEAAMAAALSDEATRAALADTAAAYAGRVTADWTLLRALLSPASD</sequence>
<name>A0A286GH37_9PROT</name>
<dbReference type="OrthoDB" id="1491115at2"/>
<organism evidence="1 2">
    <name type="scientific">Caenispirillum bisanense</name>
    <dbReference type="NCBI Taxonomy" id="414052"/>
    <lineage>
        <taxon>Bacteria</taxon>
        <taxon>Pseudomonadati</taxon>
        <taxon>Pseudomonadota</taxon>
        <taxon>Alphaproteobacteria</taxon>
        <taxon>Rhodospirillales</taxon>
        <taxon>Novispirillaceae</taxon>
        <taxon>Caenispirillum</taxon>
    </lineage>
</organism>
<dbReference type="Pfam" id="PF10009">
    <property type="entry name" value="DUF2252"/>
    <property type="match status" value="2"/>
</dbReference>
<protein>
    <recommendedName>
        <fullName evidence="3">DUF2252 domain-containing protein</fullName>
    </recommendedName>
</protein>
<dbReference type="Proteomes" id="UP000219621">
    <property type="component" value="Unassembled WGS sequence"/>
</dbReference>
<evidence type="ECO:0000313" key="2">
    <source>
        <dbReference type="Proteomes" id="UP000219621"/>
    </source>
</evidence>
<gene>
    <name evidence="1" type="ORF">SAMN05421508_104141</name>
</gene>
<evidence type="ECO:0000313" key="1">
    <source>
        <dbReference type="EMBL" id="SOD94847.1"/>
    </source>
</evidence>
<keyword evidence="2" id="KW-1185">Reference proteome</keyword>
<proteinExistence type="predicted"/>
<dbReference type="RefSeq" id="WP_097279107.1">
    <property type="nucleotide sequence ID" value="NZ_OCNJ01000004.1"/>
</dbReference>
<evidence type="ECO:0008006" key="3">
    <source>
        <dbReference type="Google" id="ProtNLM"/>
    </source>
</evidence>
<dbReference type="EMBL" id="OCNJ01000004">
    <property type="protein sequence ID" value="SOD94847.1"/>
    <property type="molecule type" value="Genomic_DNA"/>
</dbReference>
<accession>A0A286GH37</accession>
<dbReference type="PANTHER" id="PTHR39441:SF1">
    <property type="entry name" value="DUF2252 DOMAIN-CONTAINING PROTEIN"/>
    <property type="match status" value="1"/>
</dbReference>
<dbReference type="AlphaFoldDB" id="A0A286GH37"/>
<dbReference type="InterPro" id="IPR018721">
    <property type="entry name" value="DUF2252"/>
</dbReference>